<name>A0ABX1WLB6_9FLAO</name>
<sequence>MKPRKVDVVGVEINYLTNDNEKFSFEKIIQMIEFSKSSVKIKTITIELFKSENEDYIVGIVKTSQNKEVPPLLDHETNSMRKIHTKNNEGLGYANVFLYDKKLQILLYEMNKDGCYLNDLKQHINICLAKLNKNVVNIDFPIILKKDDVVSVVNSLNRVTKLITKIYAPNELKREIESSGISTSDAIKNLINNPSGATVLKQEYLATNKKINPNGLKSSFISQGLDLVSKLRRNNLSSHFEEFKIEGYTQDPDGENVKRVIDYFENTYREIFKIESKNFHQNLQETERKNGIISVYDKIKNSLYRDYYN</sequence>
<dbReference type="RefSeq" id="WP_171622793.1">
    <property type="nucleotide sequence ID" value="NZ_JABFOQ010000011.1"/>
</dbReference>
<evidence type="ECO:0000313" key="2">
    <source>
        <dbReference type="Proteomes" id="UP000580344"/>
    </source>
</evidence>
<gene>
    <name evidence="1" type="ORF">HMH06_06455</name>
</gene>
<dbReference type="EMBL" id="JABFOQ010000011">
    <property type="protein sequence ID" value="NOJ75476.1"/>
    <property type="molecule type" value="Genomic_DNA"/>
</dbReference>
<dbReference type="Proteomes" id="UP000580344">
    <property type="component" value="Unassembled WGS sequence"/>
</dbReference>
<proteinExistence type="predicted"/>
<accession>A0ABX1WLB6</accession>
<comment type="caution">
    <text evidence="1">The sequence shown here is derived from an EMBL/GenBank/DDBJ whole genome shotgun (WGS) entry which is preliminary data.</text>
</comment>
<organism evidence="1 2">
    <name type="scientific">Empedobacter stercoris</name>
    <dbReference type="NCBI Taxonomy" id="1628248"/>
    <lineage>
        <taxon>Bacteria</taxon>
        <taxon>Pseudomonadati</taxon>
        <taxon>Bacteroidota</taxon>
        <taxon>Flavobacteriia</taxon>
        <taxon>Flavobacteriales</taxon>
        <taxon>Weeksellaceae</taxon>
        <taxon>Empedobacter</taxon>
    </lineage>
</organism>
<evidence type="ECO:0000313" key="1">
    <source>
        <dbReference type="EMBL" id="NOJ75476.1"/>
    </source>
</evidence>
<protein>
    <submittedName>
        <fullName evidence="1">Uncharacterized protein</fullName>
    </submittedName>
</protein>
<keyword evidence="2" id="KW-1185">Reference proteome</keyword>
<reference evidence="1 2" key="1">
    <citation type="submission" date="2020-05" db="EMBL/GenBank/DDBJ databases">
        <title>Tigecycline resistant gene in Empedobacter stercoris.</title>
        <authorList>
            <person name="Chen Y."/>
            <person name="Cheng Y."/>
            <person name="Zhou K."/>
        </authorList>
    </citation>
    <scope>NUCLEOTIDE SEQUENCE [LARGE SCALE GENOMIC DNA]</scope>
    <source>
        <strain evidence="1 2">ES202</strain>
    </source>
</reference>